<comment type="caution">
    <text evidence="12">The sequence shown here is derived from an EMBL/GenBank/DDBJ whole genome shotgun (WGS) entry which is preliminary data.</text>
</comment>
<evidence type="ECO:0000256" key="9">
    <source>
        <dbReference type="ARBA" id="ARBA00023136"/>
    </source>
</evidence>
<keyword evidence="9 10" id="KW-0472">Membrane</keyword>
<evidence type="ECO:0000256" key="6">
    <source>
        <dbReference type="ARBA" id="ARBA00022692"/>
    </source>
</evidence>
<feature type="transmembrane region" description="Helical" evidence="10">
    <location>
        <begin position="74"/>
        <end position="92"/>
    </location>
</feature>
<feature type="transmembrane region" description="Helical" evidence="10">
    <location>
        <begin position="282"/>
        <end position="304"/>
    </location>
</feature>
<dbReference type="PANTHER" id="PTHR43302:SF5">
    <property type="entry name" value="TRANSPORTER ARSB-RELATED"/>
    <property type="match status" value="1"/>
</dbReference>
<dbReference type="InterPro" id="IPR000802">
    <property type="entry name" value="Arsenical_pump_ArsB"/>
</dbReference>
<evidence type="ECO:0000256" key="4">
    <source>
        <dbReference type="ARBA" id="ARBA00022448"/>
    </source>
</evidence>
<comment type="similarity">
    <text evidence="3">Belongs to the CitM (TC 2.A.11) transporter family.</text>
</comment>
<feature type="transmembrane region" description="Helical" evidence="10">
    <location>
        <begin position="197"/>
        <end position="213"/>
    </location>
</feature>
<accession>A0ABQ4DH90</accession>
<proteinExistence type="inferred from homology"/>
<dbReference type="RefSeq" id="WP_203670776.1">
    <property type="nucleotide sequence ID" value="NZ_BONP01000002.1"/>
</dbReference>
<evidence type="ECO:0000256" key="8">
    <source>
        <dbReference type="ARBA" id="ARBA00022989"/>
    </source>
</evidence>
<evidence type="ECO:0000256" key="3">
    <source>
        <dbReference type="ARBA" id="ARBA00009843"/>
    </source>
</evidence>
<evidence type="ECO:0000256" key="10">
    <source>
        <dbReference type="SAM" id="Phobius"/>
    </source>
</evidence>
<dbReference type="EMBL" id="BONP01000002">
    <property type="protein sequence ID" value="GIG38713.1"/>
    <property type="molecule type" value="Genomic_DNA"/>
</dbReference>
<dbReference type="PRINTS" id="PR00758">
    <property type="entry name" value="ARSENICPUMP"/>
</dbReference>
<gene>
    <name evidence="12" type="ORF">Cph01nite_04750</name>
</gene>
<feature type="transmembrane region" description="Helical" evidence="10">
    <location>
        <begin position="156"/>
        <end position="176"/>
    </location>
</feature>
<reference evidence="12 13" key="1">
    <citation type="submission" date="2021-01" db="EMBL/GenBank/DDBJ databases">
        <title>Whole genome shotgun sequence of Cellulomonas phragmiteti NBRC 110785.</title>
        <authorList>
            <person name="Komaki H."/>
            <person name="Tamura T."/>
        </authorList>
    </citation>
    <scope>NUCLEOTIDE SEQUENCE [LARGE SCALE GENOMIC DNA]</scope>
    <source>
        <strain evidence="12 13">NBRC 110785</strain>
    </source>
</reference>
<evidence type="ECO:0000259" key="11">
    <source>
        <dbReference type="Pfam" id="PF03600"/>
    </source>
</evidence>
<dbReference type="PANTHER" id="PTHR43302">
    <property type="entry name" value="TRANSPORTER ARSB-RELATED"/>
    <property type="match status" value="1"/>
</dbReference>
<evidence type="ECO:0000256" key="5">
    <source>
        <dbReference type="ARBA" id="ARBA00022475"/>
    </source>
</evidence>
<feature type="domain" description="Citrate transporter-like" evidence="11">
    <location>
        <begin position="4"/>
        <end position="321"/>
    </location>
</feature>
<sequence length="380" mass="38907">MTRTLPIGAALLAAGLLALLTGVLPAAAALALVDRVWPVLTFVVAITVVTELAAGAGLFGAVGAVVARRARGRTPLLWAGVVALAVTCTVFLSLDTTAVLLTPVVLSVAAHARLDPRPFALVTVWLANTGSLLLPVSNLTNLLATHHVGGVREFVALTWAPALACVVVPVAVVAVLHRRRLRGTFEVDEPTPATDPVLLRWSAGVVALLLVALVSGAPVWAPASAAAVVLLAVTARRRPGTLTAGLVPWPLLVFASGLFLAAEAVQEAGLRAVLEQDLTGRGPWTLAAAGLLGANLVNNLPAYLVLEPAAAHDPRLLVALLVGVNAGPLITPWASLATLLWHRALVRAGVDVPWGRYALLGLVVAPLTVAAGVGALVVAT</sequence>
<feature type="transmembrane region" description="Helical" evidence="10">
    <location>
        <begin position="316"/>
        <end position="337"/>
    </location>
</feature>
<dbReference type="Pfam" id="PF03600">
    <property type="entry name" value="CitMHS"/>
    <property type="match status" value="1"/>
</dbReference>
<evidence type="ECO:0000256" key="7">
    <source>
        <dbReference type="ARBA" id="ARBA00022849"/>
    </source>
</evidence>
<keyword evidence="7" id="KW-0059">Arsenical resistance</keyword>
<keyword evidence="8 10" id="KW-1133">Transmembrane helix</keyword>
<comment type="similarity">
    <text evidence="2">Belongs to the ArsB family.</text>
</comment>
<protein>
    <submittedName>
        <fullName evidence="12">Arsenic transporter</fullName>
    </submittedName>
</protein>
<keyword evidence="13" id="KW-1185">Reference proteome</keyword>
<feature type="transmembrane region" description="Helical" evidence="10">
    <location>
        <begin position="242"/>
        <end position="262"/>
    </location>
</feature>
<evidence type="ECO:0000256" key="2">
    <source>
        <dbReference type="ARBA" id="ARBA00006433"/>
    </source>
</evidence>
<feature type="transmembrane region" description="Helical" evidence="10">
    <location>
        <begin position="357"/>
        <end position="379"/>
    </location>
</feature>
<keyword evidence="5" id="KW-1003">Cell membrane</keyword>
<name>A0ABQ4DH90_9CELL</name>
<evidence type="ECO:0000313" key="13">
    <source>
        <dbReference type="Proteomes" id="UP000614741"/>
    </source>
</evidence>
<dbReference type="Proteomes" id="UP000614741">
    <property type="component" value="Unassembled WGS sequence"/>
</dbReference>
<feature type="transmembrane region" description="Helical" evidence="10">
    <location>
        <begin position="39"/>
        <end position="67"/>
    </location>
</feature>
<keyword evidence="4" id="KW-0813">Transport</keyword>
<dbReference type="InterPro" id="IPR004680">
    <property type="entry name" value="Cit_transptr-like_dom"/>
</dbReference>
<comment type="subcellular location">
    <subcellularLocation>
        <location evidence="1">Cell membrane</location>
        <topology evidence="1">Multi-pass membrane protein</topology>
    </subcellularLocation>
</comment>
<organism evidence="12 13">
    <name type="scientific">Cellulomonas phragmiteti</name>
    <dbReference type="NCBI Taxonomy" id="478780"/>
    <lineage>
        <taxon>Bacteria</taxon>
        <taxon>Bacillati</taxon>
        <taxon>Actinomycetota</taxon>
        <taxon>Actinomycetes</taxon>
        <taxon>Micrococcales</taxon>
        <taxon>Cellulomonadaceae</taxon>
        <taxon>Cellulomonas</taxon>
    </lineage>
</organism>
<evidence type="ECO:0000256" key="1">
    <source>
        <dbReference type="ARBA" id="ARBA00004651"/>
    </source>
</evidence>
<keyword evidence="6 10" id="KW-0812">Transmembrane</keyword>
<feature type="transmembrane region" description="Helical" evidence="10">
    <location>
        <begin position="119"/>
        <end position="136"/>
    </location>
</feature>
<evidence type="ECO:0000313" key="12">
    <source>
        <dbReference type="EMBL" id="GIG38713.1"/>
    </source>
</evidence>